<keyword evidence="10 11" id="KW-0206">Cytoskeleton</keyword>
<evidence type="ECO:0000313" key="14">
    <source>
        <dbReference type="Proteomes" id="UP001163046"/>
    </source>
</evidence>
<reference evidence="13" key="1">
    <citation type="submission" date="2023-01" db="EMBL/GenBank/DDBJ databases">
        <title>Genome assembly of the deep-sea coral Lophelia pertusa.</title>
        <authorList>
            <person name="Herrera S."/>
            <person name="Cordes E."/>
        </authorList>
    </citation>
    <scope>NUCLEOTIDE SEQUENCE</scope>
    <source>
        <strain evidence="13">USNM1676648</strain>
        <tissue evidence="13">Polyp</tissue>
    </source>
</reference>
<keyword evidence="14" id="KW-1185">Reference proteome</keyword>
<comment type="similarity">
    <text evidence="2 11">Belongs to the dynein light intermediate chain family.</text>
</comment>
<evidence type="ECO:0000256" key="8">
    <source>
        <dbReference type="ARBA" id="ARBA00023017"/>
    </source>
</evidence>
<evidence type="ECO:0000256" key="7">
    <source>
        <dbReference type="ARBA" id="ARBA00022840"/>
    </source>
</evidence>
<evidence type="ECO:0000256" key="12">
    <source>
        <dbReference type="SAM" id="MobiDB-lite"/>
    </source>
</evidence>
<dbReference type="GO" id="GO:0000226">
    <property type="term" value="P:microtubule cytoskeleton organization"/>
    <property type="evidence" value="ECO:0007669"/>
    <property type="project" value="TreeGrafter"/>
</dbReference>
<protein>
    <recommendedName>
        <fullName evidence="11">Dynein light intermediate chain</fullName>
    </recommendedName>
</protein>
<comment type="subcellular location">
    <subcellularLocation>
        <location evidence="1 11">Cytoplasm</location>
        <location evidence="1 11">Cytoskeleton</location>
    </subcellularLocation>
</comment>
<comment type="subunit">
    <text evidence="11">Homodimer. The cytoplasmic dynein 1 complex consists of two catalytic heavy chains (HCs) and a number of non-catalytic subunits presented by intermediate chains (ICs).</text>
</comment>
<dbReference type="GO" id="GO:0005868">
    <property type="term" value="C:cytoplasmic dynein complex"/>
    <property type="evidence" value="ECO:0007669"/>
    <property type="project" value="UniProtKB-UniRule"/>
</dbReference>
<name>A0A9W9YEK6_9CNID</name>
<proteinExistence type="inferred from homology"/>
<gene>
    <name evidence="13" type="primary">DYNC1LI1</name>
    <name evidence="13" type="ORF">OS493_010143</name>
</gene>
<dbReference type="Pfam" id="PF05783">
    <property type="entry name" value="DLIC"/>
    <property type="match status" value="2"/>
</dbReference>
<dbReference type="InterPro" id="IPR027417">
    <property type="entry name" value="P-loop_NTPase"/>
</dbReference>
<sequence>MKKEAKISGYDGSGKTTLISKLRGKEDEISKGHGLEYTYLDVHDEERDDSTRLGVWILDGDPLHKSLLQYVLTPKTITNTLIVQIVDISRPWTIMESLHSWTEVLREHIHSLKLPPKELNEMEERIVRQFQEYVEPDESTEDRRRSGIKDEDKVVLPLDEHVLTDNLGLPVVVVVTKTDCISALEKDRDYREEHFDFIQQTHQKALLKVRSMCGTEIPFLTCNSRIKVLQVWDSIKKINILSEHLKVIQPEDVFDDHIVKPQLRKPIQDKEILAEDEQTFLAKQQQLLQKMPATVAAGIARQQPDISKPRAPGSPSGRISTDRRPSAGMSRYQEDQRLRVGNQGQAARQVKECWPISSTPSSTKRAGLVRPWGAVAQLLEPMPLPSWIA</sequence>
<dbReference type="PANTHER" id="PTHR12688">
    <property type="entry name" value="DYNEIN LIGHT INTERMEDIATE CHAIN"/>
    <property type="match status" value="1"/>
</dbReference>
<comment type="function">
    <text evidence="11">Acts as one of several non-catalytic accessory components of the cytoplasmic dynein 1 complex that are thought to be involved in linking dynein to cargos and to adapter proteins that regulate dynein function. Cytoplasmic dynein 1 acts as a motor for the intracellular retrograde motility of vesicles and organelles along microtubules. May play a role in binding dynein to membranous organelles or chromosomes.</text>
</comment>
<dbReference type="Gene3D" id="3.40.50.300">
    <property type="entry name" value="P-loop containing nucleotide triphosphate hydrolases"/>
    <property type="match status" value="1"/>
</dbReference>
<evidence type="ECO:0000256" key="10">
    <source>
        <dbReference type="ARBA" id="ARBA00023212"/>
    </source>
</evidence>
<keyword evidence="9 11" id="KW-0505">Motor protein</keyword>
<dbReference type="AlphaFoldDB" id="A0A9W9YEK6"/>
<dbReference type="Proteomes" id="UP001163046">
    <property type="component" value="Unassembled WGS sequence"/>
</dbReference>
<evidence type="ECO:0000256" key="3">
    <source>
        <dbReference type="ARBA" id="ARBA00022448"/>
    </source>
</evidence>
<keyword evidence="5 11" id="KW-0493">Microtubule</keyword>
<dbReference type="GO" id="GO:0045504">
    <property type="term" value="F:dynein heavy chain binding"/>
    <property type="evidence" value="ECO:0007669"/>
    <property type="project" value="TreeGrafter"/>
</dbReference>
<dbReference type="GO" id="GO:0007018">
    <property type="term" value="P:microtubule-based movement"/>
    <property type="evidence" value="ECO:0007669"/>
    <property type="project" value="InterPro"/>
</dbReference>
<evidence type="ECO:0000256" key="1">
    <source>
        <dbReference type="ARBA" id="ARBA00004245"/>
    </source>
</evidence>
<evidence type="ECO:0000256" key="11">
    <source>
        <dbReference type="RuleBase" id="RU366047"/>
    </source>
</evidence>
<organism evidence="13 14">
    <name type="scientific">Desmophyllum pertusum</name>
    <dbReference type="NCBI Taxonomy" id="174260"/>
    <lineage>
        <taxon>Eukaryota</taxon>
        <taxon>Metazoa</taxon>
        <taxon>Cnidaria</taxon>
        <taxon>Anthozoa</taxon>
        <taxon>Hexacorallia</taxon>
        <taxon>Scleractinia</taxon>
        <taxon>Caryophylliina</taxon>
        <taxon>Caryophylliidae</taxon>
        <taxon>Desmophyllum</taxon>
    </lineage>
</organism>
<dbReference type="OrthoDB" id="27603at2759"/>
<evidence type="ECO:0000313" key="13">
    <source>
        <dbReference type="EMBL" id="KAJ7337286.1"/>
    </source>
</evidence>
<feature type="region of interest" description="Disordered" evidence="12">
    <location>
        <begin position="300"/>
        <end position="346"/>
    </location>
</feature>
<keyword evidence="4 11" id="KW-0963">Cytoplasm</keyword>
<accession>A0A9W9YEK6</accession>
<dbReference type="InterPro" id="IPR008467">
    <property type="entry name" value="Dynein1_light_intermed_chain"/>
</dbReference>
<evidence type="ECO:0000256" key="9">
    <source>
        <dbReference type="ARBA" id="ARBA00023175"/>
    </source>
</evidence>
<evidence type="ECO:0000256" key="2">
    <source>
        <dbReference type="ARBA" id="ARBA00006831"/>
    </source>
</evidence>
<keyword evidence="6 11" id="KW-0547">Nucleotide-binding</keyword>
<keyword evidence="8 11" id="KW-0243">Dynein</keyword>
<dbReference type="GO" id="GO:0005874">
    <property type="term" value="C:microtubule"/>
    <property type="evidence" value="ECO:0007669"/>
    <property type="project" value="UniProtKB-KW"/>
</dbReference>
<dbReference type="GO" id="GO:0005813">
    <property type="term" value="C:centrosome"/>
    <property type="evidence" value="ECO:0007669"/>
    <property type="project" value="TreeGrafter"/>
</dbReference>
<dbReference type="InterPro" id="IPR022780">
    <property type="entry name" value="Dynein_light_int_chain"/>
</dbReference>
<dbReference type="GO" id="GO:0005524">
    <property type="term" value="F:ATP binding"/>
    <property type="evidence" value="ECO:0007669"/>
    <property type="project" value="UniProtKB-KW"/>
</dbReference>
<evidence type="ECO:0000256" key="6">
    <source>
        <dbReference type="ARBA" id="ARBA00022741"/>
    </source>
</evidence>
<keyword evidence="3 11" id="KW-0813">Transport</keyword>
<comment type="caution">
    <text evidence="13">The sequence shown here is derived from an EMBL/GenBank/DDBJ whole genome shotgun (WGS) entry which is preliminary data.</text>
</comment>
<dbReference type="SUPFAM" id="SSF52540">
    <property type="entry name" value="P-loop containing nucleoside triphosphate hydrolases"/>
    <property type="match status" value="1"/>
</dbReference>
<keyword evidence="7 11" id="KW-0067">ATP-binding</keyword>
<dbReference type="EMBL" id="MU827781">
    <property type="protein sequence ID" value="KAJ7337286.1"/>
    <property type="molecule type" value="Genomic_DNA"/>
</dbReference>
<evidence type="ECO:0000256" key="5">
    <source>
        <dbReference type="ARBA" id="ARBA00022701"/>
    </source>
</evidence>
<evidence type="ECO:0000256" key="4">
    <source>
        <dbReference type="ARBA" id="ARBA00022490"/>
    </source>
</evidence>
<dbReference type="PANTHER" id="PTHR12688:SF0">
    <property type="entry name" value="DYNEIN LIGHT INTERMEDIATE CHAIN"/>
    <property type="match status" value="1"/>
</dbReference>